<evidence type="ECO:0000313" key="2">
    <source>
        <dbReference type="EMBL" id="KAF8718012.1"/>
    </source>
</evidence>
<keyword evidence="3" id="KW-1185">Reference proteome</keyword>
<reference evidence="2" key="1">
    <citation type="submission" date="2020-07" db="EMBL/GenBank/DDBJ databases">
        <title>Genome sequence and genetic diversity analysis of an under-domesticated orphan crop, white fonio (Digitaria exilis).</title>
        <authorList>
            <person name="Bennetzen J.L."/>
            <person name="Chen S."/>
            <person name="Ma X."/>
            <person name="Wang X."/>
            <person name="Yssel A.E.J."/>
            <person name="Chaluvadi S.R."/>
            <person name="Johnson M."/>
            <person name="Gangashetty P."/>
            <person name="Hamidou F."/>
            <person name="Sanogo M.D."/>
            <person name="Zwaenepoel A."/>
            <person name="Wallace J."/>
            <person name="Van De Peer Y."/>
            <person name="Van Deynze A."/>
        </authorList>
    </citation>
    <scope>NUCLEOTIDE SEQUENCE</scope>
    <source>
        <tissue evidence="2">Leaves</tissue>
    </source>
</reference>
<gene>
    <name evidence="2" type="ORF">HU200_025478</name>
</gene>
<feature type="domain" description="At1g61320/AtMIF1 LRR" evidence="1">
    <location>
        <begin position="115"/>
        <end position="401"/>
    </location>
</feature>
<sequence>MEAPPFFYSLYVSLQISDFLHSDNSMDPIVIDEAMACMTKVARMSLSAPGKKGISKDVSLGLLLSTNYLYDIGKIVCKAVDNGEVKSVDLELPTVKSFADCYEMDMLQHAKDIICFFDATAPLFQHLARLHIHNARFSELQMNRLLNSCEQLQQLVLNNCDTGDESVLKIDMPHSNISYLKLRSCCFEKVEFLCLPKLSELHYELWYSLNTPFSFGIVPCLKEVRLVCSIAYYQSGHNLSELLHGIEELHVLTLDFQGEKVWMLQEGQKLHTSFKNLNKLFIHGIYVRFGLLWTKKLLDAAPSLKTFGIKVWDHVCDDNSEETRSLYAKRTNPWEKNYKLNGSRHLHLTKLEFGGFMAVKKHLQFVRAIIEHAPGLETILLEDKDPCKQCDEVSNNLTCSSTGSMFPRNKCEQDTIRSQLGIGASCSAHIIFK</sequence>
<dbReference type="Pfam" id="PF23622">
    <property type="entry name" value="LRR_At1g61320_AtMIF1"/>
    <property type="match status" value="1"/>
</dbReference>
<comment type="caution">
    <text evidence="2">The sequence shown here is derived from an EMBL/GenBank/DDBJ whole genome shotgun (WGS) entry which is preliminary data.</text>
</comment>
<evidence type="ECO:0000259" key="1">
    <source>
        <dbReference type="Pfam" id="PF23622"/>
    </source>
</evidence>
<dbReference type="Proteomes" id="UP000636709">
    <property type="component" value="Unassembled WGS sequence"/>
</dbReference>
<protein>
    <recommendedName>
        <fullName evidence="1">At1g61320/AtMIF1 LRR domain-containing protein</fullName>
    </recommendedName>
</protein>
<dbReference type="PANTHER" id="PTHR35545:SF28">
    <property type="entry name" value="OS07G0645701 PROTEIN"/>
    <property type="match status" value="1"/>
</dbReference>
<dbReference type="Gene3D" id="3.80.10.10">
    <property type="entry name" value="Ribonuclease Inhibitor"/>
    <property type="match status" value="1"/>
</dbReference>
<dbReference type="InterPro" id="IPR055357">
    <property type="entry name" value="LRR_At1g61320_AtMIF1"/>
</dbReference>
<dbReference type="EMBL" id="JACEFO010001712">
    <property type="protein sequence ID" value="KAF8718012.1"/>
    <property type="molecule type" value="Genomic_DNA"/>
</dbReference>
<accession>A0A835C8H1</accession>
<proteinExistence type="predicted"/>
<organism evidence="2 3">
    <name type="scientific">Digitaria exilis</name>
    <dbReference type="NCBI Taxonomy" id="1010633"/>
    <lineage>
        <taxon>Eukaryota</taxon>
        <taxon>Viridiplantae</taxon>
        <taxon>Streptophyta</taxon>
        <taxon>Embryophyta</taxon>
        <taxon>Tracheophyta</taxon>
        <taxon>Spermatophyta</taxon>
        <taxon>Magnoliopsida</taxon>
        <taxon>Liliopsida</taxon>
        <taxon>Poales</taxon>
        <taxon>Poaceae</taxon>
        <taxon>PACMAD clade</taxon>
        <taxon>Panicoideae</taxon>
        <taxon>Panicodae</taxon>
        <taxon>Paniceae</taxon>
        <taxon>Anthephorinae</taxon>
        <taxon>Digitaria</taxon>
    </lineage>
</organism>
<dbReference type="SUPFAM" id="SSF52047">
    <property type="entry name" value="RNI-like"/>
    <property type="match status" value="1"/>
</dbReference>
<name>A0A835C8H1_9POAL</name>
<dbReference type="OrthoDB" id="667379at2759"/>
<evidence type="ECO:0000313" key="3">
    <source>
        <dbReference type="Proteomes" id="UP000636709"/>
    </source>
</evidence>
<dbReference type="InterPro" id="IPR032675">
    <property type="entry name" value="LRR_dom_sf"/>
</dbReference>
<dbReference type="PANTHER" id="PTHR35545">
    <property type="entry name" value="F-BOX DOMAIN-CONTAINING PROTEIN"/>
    <property type="match status" value="1"/>
</dbReference>
<dbReference type="AlphaFoldDB" id="A0A835C8H1"/>